<feature type="compositionally biased region" description="Acidic residues" evidence="1">
    <location>
        <begin position="214"/>
        <end position="223"/>
    </location>
</feature>
<dbReference type="OrthoDB" id="6133115at2759"/>
<dbReference type="SUPFAM" id="SSF52949">
    <property type="entry name" value="Macro domain-like"/>
    <property type="match status" value="1"/>
</dbReference>
<dbReference type="PROSITE" id="PS51154">
    <property type="entry name" value="MACRO"/>
    <property type="match status" value="1"/>
</dbReference>
<feature type="region of interest" description="Disordered" evidence="1">
    <location>
        <begin position="207"/>
        <end position="261"/>
    </location>
</feature>
<dbReference type="InterPro" id="IPR043472">
    <property type="entry name" value="Macro_dom-like"/>
</dbReference>
<proteinExistence type="predicted"/>
<feature type="compositionally biased region" description="Low complexity" evidence="1">
    <location>
        <begin position="70"/>
        <end position="81"/>
    </location>
</feature>
<organism evidence="3 4">
    <name type="scientific">Monilinia vaccinii-corymbosi</name>
    <dbReference type="NCBI Taxonomy" id="61207"/>
    <lineage>
        <taxon>Eukaryota</taxon>
        <taxon>Fungi</taxon>
        <taxon>Dikarya</taxon>
        <taxon>Ascomycota</taxon>
        <taxon>Pezizomycotina</taxon>
        <taxon>Leotiomycetes</taxon>
        <taxon>Helotiales</taxon>
        <taxon>Sclerotiniaceae</taxon>
        <taxon>Monilinia</taxon>
    </lineage>
</organism>
<feature type="region of interest" description="Disordered" evidence="1">
    <location>
        <begin position="346"/>
        <end position="370"/>
    </location>
</feature>
<evidence type="ECO:0000313" key="4">
    <source>
        <dbReference type="Proteomes" id="UP000672032"/>
    </source>
</evidence>
<feature type="compositionally biased region" description="Basic and acidic residues" evidence="1">
    <location>
        <begin position="520"/>
        <end position="543"/>
    </location>
</feature>
<evidence type="ECO:0000256" key="1">
    <source>
        <dbReference type="SAM" id="MobiDB-lite"/>
    </source>
</evidence>
<dbReference type="Proteomes" id="UP000672032">
    <property type="component" value="Chromosome 6"/>
</dbReference>
<dbReference type="EMBL" id="CP063410">
    <property type="protein sequence ID" value="QSZ35957.1"/>
    <property type="molecule type" value="Genomic_DNA"/>
</dbReference>
<feature type="region of interest" description="Disordered" evidence="1">
    <location>
        <begin position="120"/>
        <end position="159"/>
    </location>
</feature>
<evidence type="ECO:0000313" key="3">
    <source>
        <dbReference type="EMBL" id="QSZ35957.1"/>
    </source>
</evidence>
<protein>
    <recommendedName>
        <fullName evidence="2">Macro domain-containing protein</fullName>
    </recommendedName>
</protein>
<evidence type="ECO:0000259" key="2">
    <source>
        <dbReference type="PROSITE" id="PS51154"/>
    </source>
</evidence>
<dbReference type="InterPro" id="IPR002589">
    <property type="entry name" value="Macro_dom"/>
</dbReference>
<feature type="domain" description="Macro" evidence="2">
    <location>
        <begin position="1"/>
        <end position="310"/>
    </location>
</feature>
<feature type="compositionally biased region" description="Basic and acidic residues" evidence="1">
    <location>
        <begin position="231"/>
        <end position="244"/>
    </location>
</feature>
<feature type="region of interest" description="Disordered" evidence="1">
    <location>
        <begin position="499"/>
        <end position="549"/>
    </location>
</feature>
<feature type="compositionally biased region" description="Gly residues" evidence="1">
    <location>
        <begin position="501"/>
        <end position="514"/>
    </location>
</feature>
<sequence>MSTTIPTPITRLPPVSRGLLLSSSSDPLAPLELRLASLLSFPCTAIVSPISQSPSRYPLTHPLNSIKTIPSSPLSSHAPPSTYSPQPSLPGLIDHLAGPGLVRWREEHWPEGLNAGDCGVSPSFGVGGSRDQDQTEDMMMGNGKNGGKNGDGDGDEDHERPQYIIHTHAPNFADKSYSTPLVKQLLANCYYGALVEAVRIAREIGGEEHKGEGEGEQEVDMEEALSTNGNEPHDRSPMDIESTKPIKPKPQLSYQTKTNKPPRKQITIAMPALATGHNGFPTRLAARIAVGTVRDFMRHAVFGAERRRRIGRVVFCVWPVDSPNRKALQIAFGLMFPPPLPQSAPLSPVSSQLATPPFSPRGRKREGFDSGVGGGQIGFGGGVGIGLGLGITVSGRESEVGIPKIVVTSPLSRVCGERERERERKISLGGGRLRMGREGGLGMGGVGKESEGVVREKVAEGNTGKIGKGRKASYRQMKKKQGLRLAAANRAKREIKMKGVMEGGGNGNGNGNGNGATLDHSARLQVEKTNTRTPERMPGVEEGRAEDEL</sequence>
<dbReference type="AlphaFoldDB" id="A0A8A3PKM5"/>
<reference evidence="3" key="1">
    <citation type="submission" date="2020-10" db="EMBL/GenBank/DDBJ databases">
        <title>Genome Sequence of Monilinia vaccinii-corymbosi Sheds Light on Mummy Berry Disease Infection of Blueberry and Mating Type.</title>
        <authorList>
            <person name="Yow A.G."/>
            <person name="Zhang Y."/>
            <person name="Bansal K."/>
            <person name="Eacker S.M."/>
            <person name="Sullivan S."/>
            <person name="Liachko I."/>
            <person name="Cubeta M.A."/>
            <person name="Rollins J.A."/>
            <person name="Ashrafi H."/>
        </authorList>
    </citation>
    <scope>NUCLEOTIDE SEQUENCE</scope>
    <source>
        <strain evidence="3">RL-1</strain>
    </source>
</reference>
<keyword evidence="4" id="KW-1185">Reference proteome</keyword>
<gene>
    <name evidence="3" type="ORF">DSL72_007079</name>
</gene>
<name>A0A8A3PKM5_9HELO</name>
<dbReference type="Gene3D" id="3.40.220.10">
    <property type="entry name" value="Leucine Aminopeptidase, subunit E, domain 1"/>
    <property type="match status" value="1"/>
</dbReference>
<feature type="region of interest" description="Disordered" evidence="1">
    <location>
        <begin position="68"/>
        <end position="90"/>
    </location>
</feature>
<accession>A0A8A3PKM5</accession>